<dbReference type="EMBL" id="QPKB01000004">
    <property type="protein sequence ID" value="RWR82743.1"/>
    <property type="molecule type" value="Genomic_DNA"/>
</dbReference>
<evidence type="ECO:0000313" key="7">
    <source>
        <dbReference type="Proteomes" id="UP000283530"/>
    </source>
</evidence>
<comment type="subcellular location">
    <subcellularLocation>
        <location evidence="1">Nucleus</location>
    </subcellularLocation>
</comment>
<evidence type="ECO:0000256" key="1">
    <source>
        <dbReference type="ARBA" id="ARBA00004123"/>
    </source>
</evidence>
<dbReference type="InterPro" id="IPR026126">
    <property type="entry name" value="BABAM1"/>
</dbReference>
<protein>
    <submittedName>
        <fullName evidence="6">Uncharacterized protein</fullName>
    </submittedName>
</protein>
<dbReference type="STRING" id="337451.A0A3S4NX35"/>
<name>A0A3S4NX35_9MAGN</name>
<dbReference type="GO" id="GO:0070552">
    <property type="term" value="C:BRISC complex"/>
    <property type="evidence" value="ECO:0007669"/>
    <property type="project" value="InterPro"/>
</dbReference>
<keyword evidence="4" id="KW-0234">DNA repair</keyword>
<dbReference type="CDD" id="cd21502">
    <property type="entry name" value="vWA_BABAM1"/>
    <property type="match status" value="1"/>
</dbReference>
<keyword evidence="5" id="KW-0539">Nucleus</keyword>
<evidence type="ECO:0000256" key="5">
    <source>
        <dbReference type="ARBA" id="ARBA00023242"/>
    </source>
</evidence>
<dbReference type="Proteomes" id="UP000283530">
    <property type="component" value="Unassembled WGS sequence"/>
</dbReference>
<dbReference type="OrthoDB" id="547311at2759"/>
<dbReference type="AlphaFoldDB" id="A0A3S4NX35"/>
<keyword evidence="3" id="KW-0227">DNA damage</keyword>
<evidence type="ECO:0000256" key="4">
    <source>
        <dbReference type="ARBA" id="ARBA00023204"/>
    </source>
</evidence>
<reference evidence="6 7" key="1">
    <citation type="journal article" date="2019" name="Nat. Plants">
        <title>Stout camphor tree genome fills gaps in understanding of flowering plant genome evolution.</title>
        <authorList>
            <person name="Chaw S.M."/>
            <person name="Liu Y.C."/>
            <person name="Wu Y.W."/>
            <person name="Wang H.Y."/>
            <person name="Lin C.I."/>
            <person name="Wu C.S."/>
            <person name="Ke H.M."/>
            <person name="Chang L.Y."/>
            <person name="Hsu C.Y."/>
            <person name="Yang H.T."/>
            <person name="Sudianto E."/>
            <person name="Hsu M.H."/>
            <person name="Wu K.P."/>
            <person name="Wang L.N."/>
            <person name="Leebens-Mack J.H."/>
            <person name="Tsai I.J."/>
        </authorList>
    </citation>
    <scope>NUCLEOTIDE SEQUENCE [LARGE SCALE GENOMIC DNA]</scope>
    <source>
        <strain evidence="7">cv. Chaw 1501</strain>
        <tissue evidence="6">Young leaves</tissue>
    </source>
</reference>
<dbReference type="PANTHER" id="PTHR15660:SF1">
    <property type="entry name" value="BRISC AND BRCA1-A COMPLEX MEMBER 1"/>
    <property type="match status" value="1"/>
</dbReference>
<gene>
    <name evidence="6" type="ORF">CKAN_01147600</name>
</gene>
<organism evidence="6 7">
    <name type="scientific">Cinnamomum micranthum f. kanehirae</name>
    <dbReference type="NCBI Taxonomy" id="337451"/>
    <lineage>
        <taxon>Eukaryota</taxon>
        <taxon>Viridiplantae</taxon>
        <taxon>Streptophyta</taxon>
        <taxon>Embryophyta</taxon>
        <taxon>Tracheophyta</taxon>
        <taxon>Spermatophyta</taxon>
        <taxon>Magnoliopsida</taxon>
        <taxon>Magnoliidae</taxon>
        <taxon>Laurales</taxon>
        <taxon>Lauraceae</taxon>
        <taxon>Cinnamomum</taxon>
    </lineage>
</organism>
<evidence type="ECO:0000256" key="2">
    <source>
        <dbReference type="ARBA" id="ARBA00022490"/>
    </source>
</evidence>
<accession>A0A3S4NX35</accession>
<dbReference type="GO" id="GO:0006281">
    <property type="term" value="P:DNA repair"/>
    <property type="evidence" value="ECO:0007669"/>
    <property type="project" value="UniProtKB-KW"/>
</dbReference>
<dbReference type="PANTHER" id="PTHR15660">
    <property type="entry name" value="BRISC AND BRCA1-A COMPLEX MEMBER 1"/>
    <property type="match status" value="1"/>
</dbReference>
<keyword evidence="7" id="KW-1185">Reference proteome</keyword>
<proteinExistence type="predicted"/>
<keyword evidence="2" id="KW-0963">Cytoplasm</keyword>
<evidence type="ECO:0000256" key="3">
    <source>
        <dbReference type="ARBA" id="ARBA00022763"/>
    </source>
</evidence>
<comment type="caution">
    <text evidence="6">The sequence shown here is derived from an EMBL/GenBank/DDBJ whole genome shotgun (WGS) entry which is preliminary data.</text>
</comment>
<evidence type="ECO:0000313" key="6">
    <source>
        <dbReference type="EMBL" id="RWR82743.1"/>
    </source>
</evidence>
<sequence>MSAYSLQPSFFAHEDILICVDTDPILDRPADLVTFGYGVICNIDCIQMALFFFVQAKLSINPDHRFAFCTLSQSSISWILIYCRSWVLPEHHWPVDQNLFTLDVVFLREDLHVERSWNNVYDALVNAIDILICLDVDPILDRKAVVPSSRGRLITSMECTRSALYFFVHAKHAINPDHRFAFCTLSKSSISWVQREFSSEVDSALAAILDMSADSSSHEHPDLTQLFQIAAREATRCNTESRILRVVLVYCRSCVLPEHHWPVDQNLFTLDVLFLCEEPDSKNRRQDVYDALVDAVRDVSKYEGYVILCLHGLAFALHGHMCVLLSHPQQRCLQDEIDFPKSLAKKLPSYNRCSW</sequence>
<dbReference type="GO" id="GO:0045739">
    <property type="term" value="P:positive regulation of DNA repair"/>
    <property type="evidence" value="ECO:0007669"/>
    <property type="project" value="InterPro"/>
</dbReference>